<evidence type="ECO:0000313" key="2">
    <source>
        <dbReference type="Proteomes" id="UP001234297"/>
    </source>
</evidence>
<evidence type="ECO:0000313" key="1">
    <source>
        <dbReference type="EMBL" id="KAJ8616030.1"/>
    </source>
</evidence>
<reference evidence="1 2" key="1">
    <citation type="journal article" date="2022" name="Hortic Res">
        <title>A haplotype resolved chromosomal level avocado genome allows analysis of novel avocado genes.</title>
        <authorList>
            <person name="Nath O."/>
            <person name="Fletcher S.J."/>
            <person name="Hayward A."/>
            <person name="Shaw L.M."/>
            <person name="Masouleh A.K."/>
            <person name="Furtado A."/>
            <person name="Henry R.J."/>
            <person name="Mitter N."/>
        </authorList>
    </citation>
    <scope>NUCLEOTIDE SEQUENCE [LARGE SCALE GENOMIC DNA]</scope>
    <source>
        <strain evidence="2">cv. Hass</strain>
    </source>
</reference>
<comment type="caution">
    <text evidence="1">The sequence shown here is derived from an EMBL/GenBank/DDBJ whole genome shotgun (WGS) entry which is preliminary data.</text>
</comment>
<gene>
    <name evidence="1" type="ORF">MRB53_035402</name>
</gene>
<protein>
    <submittedName>
        <fullName evidence="1">Uncharacterized protein</fullName>
    </submittedName>
</protein>
<proteinExistence type="predicted"/>
<sequence>MSSSERVQIKDMAAGNSNGNAMGMAQGTAQPLIPVFKGENYEFWSIRVKTILRSQDLWDFVETGLTEPEEGAELSTAAEAKFNEAKKKDAKALAIIQQAVHDTVFSRIATCSTSQQAWNVLKKEFQGDSKVMVVRLQLLRREFETLQMKNDENISEFLSKTTAVVSQMRTYGAKIDDQTIVEKVLRSLNSKFDHVVAAIEESKDLSIFSFDELMGSLQVHEVRINRGVEKEEEKAFQVQDNSFKRGRGRGNYRGGFRGRSPGRGRTYAHGKGRGDEQRSYMNSVQCYNCGNYGHMKADCWSKDEQSNFTKEEGDEGEHIDGEEKLFMAQNEKNEETHQSHVWFIDSGYSNHMTGCKSLFSFLDESDKQKVRLGNGCMLYVEGRGTVKLEISPGIFKFLHNVQYVPALGFNLISVGQLMQNGYLVLFDNGECCIREKKTGRKMISIMMTKNQMFPLDLSTVGHFVLTARAEEDSTLWHLSTQSKAYRLYNPESKKILTRRDVIFDESMSWNWREKDNQEHLQHVQQQVESIPTSEADSVMTEQTSPLSPQSTPSPISTPSTTTPADQSEGSSTDLSTPAAQRRYRSLADLYETCGFALMVADPVTFEEAQRQDKWRSDREPTLYAKRSGKGDFLMVCLYVDDMIFAGSSQVLVDEFKKHMKTEFDMTDLGSLKFFLGLEVTQGEDGIFLKQELYAKELLKKFGMINCSPVMTPLQTNEKLINLSVVSRFMENPSQTHFGAAKRILRYIAGTAEFGIWYSSKCSMTDNGKLYGYSDSDFGSCLDDRRSISAHVFSLGSGVVAWSSKKQPITALSSTEAEYVAVAFAACQAVWIRGILSELQEQSKAPTIIFCDNKSTIFMTKNAALHSRTKHIDTRMHFIRDLVTGKVVDIQYCSTHDQLADVLTKALPKDKFIRFRTLLGVCNYESRGSVESDSY</sequence>
<dbReference type="EMBL" id="CM056820">
    <property type="protein sequence ID" value="KAJ8616030.1"/>
    <property type="molecule type" value="Genomic_DNA"/>
</dbReference>
<dbReference type="Proteomes" id="UP001234297">
    <property type="component" value="Chromosome 12"/>
</dbReference>
<name>A0ACC2K4J6_PERAE</name>
<organism evidence="1 2">
    <name type="scientific">Persea americana</name>
    <name type="common">Avocado</name>
    <dbReference type="NCBI Taxonomy" id="3435"/>
    <lineage>
        <taxon>Eukaryota</taxon>
        <taxon>Viridiplantae</taxon>
        <taxon>Streptophyta</taxon>
        <taxon>Embryophyta</taxon>
        <taxon>Tracheophyta</taxon>
        <taxon>Spermatophyta</taxon>
        <taxon>Magnoliopsida</taxon>
        <taxon>Magnoliidae</taxon>
        <taxon>Laurales</taxon>
        <taxon>Lauraceae</taxon>
        <taxon>Persea</taxon>
    </lineage>
</organism>
<keyword evidence="2" id="KW-1185">Reference proteome</keyword>
<accession>A0ACC2K4J6</accession>